<dbReference type="GO" id="GO:0006515">
    <property type="term" value="P:protein quality control for misfolded or incompletely synthesized proteins"/>
    <property type="evidence" value="ECO:0007669"/>
    <property type="project" value="TreeGrafter"/>
</dbReference>
<dbReference type="GO" id="GO:0004252">
    <property type="term" value="F:serine-type endopeptidase activity"/>
    <property type="evidence" value="ECO:0007669"/>
    <property type="project" value="UniProtKB-UniRule"/>
</dbReference>
<dbReference type="Pfam" id="PF00574">
    <property type="entry name" value="CLP_protease"/>
    <property type="match status" value="1"/>
</dbReference>
<keyword evidence="3 6" id="KW-0645">Protease</keyword>
<dbReference type="OrthoDB" id="9802800at2"/>
<dbReference type="SUPFAM" id="SSF52096">
    <property type="entry name" value="ClpP/crotonase"/>
    <property type="match status" value="1"/>
</dbReference>
<evidence type="ECO:0000256" key="3">
    <source>
        <dbReference type="ARBA" id="ARBA00022670"/>
    </source>
</evidence>
<dbReference type="NCBIfam" id="NF009205">
    <property type="entry name" value="PRK12553.1"/>
    <property type="match status" value="1"/>
</dbReference>
<feature type="active site" evidence="6">
    <location>
        <position position="159"/>
    </location>
</feature>
<keyword evidence="5 6" id="KW-0720">Serine protease</keyword>
<keyword evidence="4 6" id="KW-0378">Hydrolase</keyword>
<dbReference type="FunFam" id="3.90.226.10:FF:000002">
    <property type="entry name" value="ATP-dependent Clp protease proteolytic subunit"/>
    <property type="match status" value="1"/>
</dbReference>
<dbReference type="PRINTS" id="PR00127">
    <property type="entry name" value="CLPPROTEASEP"/>
</dbReference>
<accession>A0A420BHB5</accession>
<evidence type="ECO:0000256" key="2">
    <source>
        <dbReference type="ARBA" id="ARBA00022490"/>
    </source>
</evidence>
<name>A0A420BHB5_SPHD1</name>
<dbReference type="InterPro" id="IPR029045">
    <property type="entry name" value="ClpP/crotonase-like_dom_sf"/>
</dbReference>
<dbReference type="NCBIfam" id="NF001368">
    <property type="entry name" value="PRK00277.1"/>
    <property type="match status" value="1"/>
</dbReference>
<dbReference type="GO" id="GO:0009368">
    <property type="term" value="C:endopeptidase Clp complex"/>
    <property type="evidence" value="ECO:0007669"/>
    <property type="project" value="TreeGrafter"/>
</dbReference>
<dbReference type="GO" id="GO:0004176">
    <property type="term" value="F:ATP-dependent peptidase activity"/>
    <property type="evidence" value="ECO:0007669"/>
    <property type="project" value="InterPro"/>
</dbReference>
<dbReference type="GO" id="GO:0051117">
    <property type="term" value="F:ATPase binding"/>
    <property type="evidence" value="ECO:0007669"/>
    <property type="project" value="TreeGrafter"/>
</dbReference>
<evidence type="ECO:0000256" key="1">
    <source>
        <dbReference type="ARBA" id="ARBA00007039"/>
    </source>
</evidence>
<dbReference type="Proteomes" id="UP000286246">
    <property type="component" value="Unassembled WGS sequence"/>
</dbReference>
<evidence type="ECO:0000256" key="5">
    <source>
        <dbReference type="ARBA" id="ARBA00022825"/>
    </source>
</evidence>
<feature type="active site" description="Nucleophile" evidence="6">
    <location>
        <position position="134"/>
    </location>
</feature>
<proteinExistence type="inferred from homology"/>
<dbReference type="EMBL" id="RAPY01000001">
    <property type="protein sequence ID" value="RKE56090.1"/>
    <property type="molecule type" value="Genomic_DNA"/>
</dbReference>
<keyword evidence="2 6" id="KW-0963">Cytoplasm</keyword>
<dbReference type="RefSeq" id="WP_120257805.1">
    <property type="nucleotide sequence ID" value="NZ_RAPY01000001.1"/>
</dbReference>
<reference evidence="8 9" key="1">
    <citation type="submission" date="2018-09" db="EMBL/GenBank/DDBJ databases">
        <title>Genomic Encyclopedia of Type Strains, Phase III (KMG-III): the genomes of soil and plant-associated and newly described type strains.</title>
        <authorList>
            <person name="Whitman W."/>
        </authorList>
    </citation>
    <scope>NUCLEOTIDE SEQUENCE [LARGE SCALE GENOMIC DNA]</scope>
    <source>
        <strain evidence="8 9">CECT 7938</strain>
    </source>
</reference>
<comment type="function">
    <text evidence="6">Cleaves peptides in various proteins in a process that requires ATP hydrolysis. Has a chymotrypsin-like activity. Plays a major role in the degradation of misfolded proteins.</text>
</comment>
<keyword evidence="9" id="KW-1185">Reference proteome</keyword>
<comment type="subcellular location">
    <subcellularLocation>
        <location evidence="6">Cytoplasm</location>
    </subcellularLocation>
</comment>
<dbReference type="InterPro" id="IPR023562">
    <property type="entry name" value="ClpP/TepA"/>
</dbReference>
<dbReference type="EC" id="3.4.21.92" evidence="6"/>
<protein>
    <recommendedName>
        <fullName evidence="6 7">ATP-dependent Clp protease proteolytic subunit</fullName>
        <ecNumber evidence="6">3.4.21.92</ecNumber>
    </recommendedName>
    <alternativeName>
        <fullName evidence="6">Endopeptidase Clp</fullName>
    </alternativeName>
</protein>
<dbReference type="InterPro" id="IPR001907">
    <property type="entry name" value="ClpP"/>
</dbReference>
<dbReference type="GO" id="GO:0005737">
    <property type="term" value="C:cytoplasm"/>
    <property type="evidence" value="ECO:0007669"/>
    <property type="project" value="UniProtKB-SubCell"/>
</dbReference>
<organism evidence="8 9">
    <name type="scientific">Sphingobacterium detergens</name>
    <dbReference type="NCBI Taxonomy" id="1145106"/>
    <lineage>
        <taxon>Bacteria</taxon>
        <taxon>Pseudomonadati</taxon>
        <taxon>Bacteroidota</taxon>
        <taxon>Sphingobacteriia</taxon>
        <taxon>Sphingobacteriales</taxon>
        <taxon>Sphingobacteriaceae</taxon>
        <taxon>Sphingobacterium</taxon>
    </lineage>
</organism>
<evidence type="ECO:0000256" key="7">
    <source>
        <dbReference type="RuleBase" id="RU003567"/>
    </source>
</evidence>
<evidence type="ECO:0000256" key="6">
    <source>
        <dbReference type="HAMAP-Rule" id="MF_00444"/>
    </source>
</evidence>
<comment type="subunit">
    <text evidence="6">Fourteen ClpP subunits assemble into 2 heptameric rings which stack back to back to give a disk-like structure with a central cavity, resembling the structure of eukaryotic proteasomes.</text>
</comment>
<dbReference type="Gene3D" id="3.90.226.10">
    <property type="entry name" value="2-enoyl-CoA Hydratase, Chain A, domain 1"/>
    <property type="match status" value="1"/>
</dbReference>
<gene>
    <name evidence="6" type="primary">clpP</name>
    <name evidence="8" type="ORF">DFQ12_0942</name>
</gene>
<dbReference type="PANTHER" id="PTHR10381:SF70">
    <property type="entry name" value="ATP-DEPENDENT CLP PROTEASE PROTEOLYTIC SUBUNIT"/>
    <property type="match status" value="1"/>
</dbReference>
<dbReference type="CDD" id="cd07017">
    <property type="entry name" value="S14_ClpP_2"/>
    <property type="match status" value="1"/>
</dbReference>
<sequence length="227" mass="25207">MNIDKNEFRKFAAGHCYVPKERVDNYIAHIESSSIPHAMTPYITEERELRVSQMDVFSRLMIDRIIFMGAPVESNIANIVQAQLLFLQSVDPKKDIHMYINSPGGEVYAGLGIYDTMQLISPDVATICTGMALSFGAILLCGGAKGKRSSLTHARVMLHQPLGGVQGQASDIEITANQVLKIKKELYDIIAKHSGQSYQKVHDVSDRDHWMVAAEAKEFGIIDEVLT</sequence>
<dbReference type="HAMAP" id="MF_00444">
    <property type="entry name" value="ClpP"/>
    <property type="match status" value="1"/>
</dbReference>
<evidence type="ECO:0000256" key="4">
    <source>
        <dbReference type="ARBA" id="ARBA00022801"/>
    </source>
</evidence>
<comment type="catalytic activity">
    <reaction evidence="6">
        <text>Hydrolysis of proteins to small peptides in the presence of ATP and magnesium. alpha-casein is the usual test substrate. In the absence of ATP, only oligopeptides shorter than five residues are hydrolyzed (such as succinyl-Leu-Tyr-|-NHMec, and Leu-Tyr-Leu-|-Tyr-Trp, in which cleavage of the -Tyr-|-Leu- and -Tyr-|-Trp bonds also occurs).</text>
        <dbReference type="EC" id="3.4.21.92"/>
    </reaction>
</comment>
<dbReference type="PANTHER" id="PTHR10381">
    <property type="entry name" value="ATP-DEPENDENT CLP PROTEASE PROTEOLYTIC SUBUNIT"/>
    <property type="match status" value="1"/>
</dbReference>
<evidence type="ECO:0000313" key="8">
    <source>
        <dbReference type="EMBL" id="RKE56090.1"/>
    </source>
</evidence>
<comment type="caution">
    <text evidence="8">The sequence shown here is derived from an EMBL/GenBank/DDBJ whole genome shotgun (WGS) entry which is preliminary data.</text>
</comment>
<evidence type="ECO:0000313" key="9">
    <source>
        <dbReference type="Proteomes" id="UP000286246"/>
    </source>
</evidence>
<comment type="similarity">
    <text evidence="1 6 7">Belongs to the peptidase S14 family.</text>
</comment>
<dbReference type="AlphaFoldDB" id="A0A420BHB5"/>